<dbReference type="InterPro" id="IPR000847">
    <property type="entry name" value="LysR_HTH_N"/>
</dbReference>
<dbReference type="CDD" id="cd08465">
    <property type="entry name" value="PBP2_ToxR"/>
    <property type="match status" value="1"/>
</dbReference>
<name>A0A7Y9IZ37_9BURK</name>
<dbReference type="AlphaFoldDB" id="A0A7Y9IZ37"/>
<dbReference type="GO" id="GO:0003677">
    <property type="term" value="F:DNA binding"/>
    <property type="evidence" value="ECO:0007669"/>
    <property type="project" value="UniProtKB-KW"/>
</dbReference>
<accession>A0A7Y9IZ37</accession>
<sequence>MDDLRRIDLNLLLALHALLAEKHVTRAAVRLHRSQPAVSHALAQLRIIFKDPLLQRRGTYMGLTPRALELVRPLDDALRGLSLLLHPRGFDPASATRRFRMAASDFGAHVILPKLMRRLRAEAPGIDLAITQGSRGAMVAQLLDGEVDLAVGVFPDVPADITLRTLFEEHFVSVADRTTLPPSGDLPLDAWLARPHVVVSMRPDADNDVEDALAAQGLRRRVALVLPHWRASTEVLVGTDLVLTVASRTLDRGPRSRNRSLKTFAPPLPLPVFAFQQAWLTQRDAEPAQVWLRNLVRECSQP</sequence>
<organism evidence="6 7">
    <name type="scientific">Pigmentiphaga litoralis</name>
    <dbReference type="NCBI Taxonomy" id="516702"/>
    <lineage>
        <taxon>Bacteria</taxon>
        <taxon>Pseudomonadati</taxon>
        <taxon>Pseudomonadota</taxon>
        <taxon>Betaproteobacteria</taxon>
        <taxon>Burkholderiales</taxon>
        <taxon>Alcaligenaceae</taxon>
        <taxon>Pigmentiphaga</taxon>
    </lineage>
</organism>
<dbReference type="RefSeq" id="WP_179589399.1">
    <property type="nucleotide sequence ID" value="NZ_JACBYR010000002.1"/>
</dbReference>
<keyword evidence="3 6" id="KW-0238">DNA-binding</keyword>
<dbReference type="PANTHER" id="PTHR30118">
    <property type="entry name" value="HTH-TYPE TRANSCRIPTIONAL REGULATOR LEUO-RELATED"/>
    <property type="match status" value="1"/>
</dbReference>
<keyword evidence="4" id="KW-0804">Transcription</keyword>
<dbReference type="Pfam" id="PF03466">
    <property type="entry name" value="LysR_substrate"/>
    <property type="match status" value="1"/>
</dbReference>
<dbReference type="PANTHER" id="PTHR30118:SF15">
    <property type="entry name" value="TRANSCRIPTIONAL REGULATORY PROTEIN"/>
    <property type="match status" value="1"/>
</dbReference>
<keyword evidence="2" id="KW-0805">Transcription regulation</keyword>
<dbReference type="PROSITE" id="PS50931">
    <property type="entry name" value="HTH_LYSR"/>
    <property type="match status" value="1"/>
</dbReference>
<dbReference type="InterPro" id="IPR005119">
    <property type="entry name" value="LysR_subst-bd"/>
</dbReference>
<comment type="caution">
    <text evidence="6">The sequence shown here is derived from an EMBL/GenBank/DDBJ whole genome shotgun (WGS) entry which is preliminary data.</text>
</comment>
<dbReference type="InterPro" id="IPR050389">
    <property type="entry name" value="LysR-type_TF"/>
</dbReference>
<comment type="similarity">
    <text evidence="1">Belongs to the LysR transcriptional regulatory family.</text>
</comment>
<evidence type="ECO:0000313" key="6">
    <source>
        <dbReference type="EMBL" id="NYE85450.1"/>
    </source>
</evidence>
<dbReference type="Gene3D" id="3.40.190.10">
    <property type="entry name" value="Periplasmic binding protein-like II"/>
    <property type="match status" value="2"/>
</dbReference>
<keyword evidence="7" id="KW-1185">Reference proteome</keyword>
<dbReference type="EMBL" id="JACBYR010000002">
    <property type="protein sequence ID" value="NYE85450.1"/>
    <property type="molecule type" value="Genomic_DNA"/>
</dbReference>
<dbReference type="Gene3D" id="1.10.10.10">
    <property type="entry name" value="Winged helix-like DNA-binding domain superfamily/Winged helix DNA-binding domain"/>
    <property type="match status" value="1"/>
</dbReference>
<evidence type="ECO:0000256" key="2">
    <source>
        <dbReference type="ARBA" id="ARBA00023015"/>
    </source>
</evidence>
<evidence type="ECO:0000256" key="3">
    <source>
        <dbReference type="ARBA" id="ARBA00023125"/>
    </source>
</evidence>
<gene>
    <name evidence="6" type="ORF">FHW18_004757</name>
</gene>
<protein>
    <submittedName>
        <fullName evidence="6">DNA-binding transcriptional LysR family regulator</fullName>
    </submittedName>
</protein>
<dbReference type="GO" id="GO:0003700">
    <property type="term" value="F:DNA-binding transcription factor activity"/>
    <property type="evidence" value="ECO:0007669"/>
    <property type="project" value="InterPro"/>
</dbReference>
<evidence type="ECO:0000259" key="5">
    <source>
        <dbReference type="PROSITE" id="PS50931"/>
    </source>
</evidence>
<dbReference type="SUPFAM" id="SSF46785">
    <property type="entry name" value="Winged helix' DNA-binding domain"/>
    <property type="match status" value="1"/>
</dbReference>
<evidence type="ECO:0000313" key="7">
    <source>
        <dbReference type="Proteomes" id="UP000542125"/>
    </source>
</evidence>
<dbReference type="SUPFAM" id="SSF53850">
    <property type="entry name" value="Periplasmic binding protein-like II"/>
    <property type="match status" value="1"/>
</dbReference>
<dbReference type="Pfam" id="PF00126">
    <property type="entry name" value="HTH_1"/>
    <property type="match status" value="1"/>
</dbReference>
<feature type="domain" description="HTH lysR-type" evidence="5">
    <location>
        <begin position="7"/>
        <end position="64"/>
    </location>
</feature>
<evidence type="ECO:0000256" key="4">
    <source>
        <dbReference type="ARBA" id="ARBA00023163"/>
    </source>
</evidence>
<proteinExistence type="inferred from homology"/>
<reference evidence="6 7" key="1">
    <citation type="submission" date="2020-07" db="EMBL/GenBank/DDBJ databases">
        <title>Genomic Encyclopedia of Type Strains, Phase IV (KMG-V): Genome sequencing to study the core and pangenomes of soil and plant-associated prokaryotes.</title>
        <authorList>
            <person name="Whitman W."/>
        </authorList>
    </citation>
    <scope>NUCLEOTIDE SEQUENCE [LARGE SCALE GENOMIC DNA]</scope>
    <source>
        <strain evidence="6 7">SAS40</strain>
    </source>
</reference>
<evidence type="ECO:0000256" key="1">
    <source>
        <dbReference type="ARBA" id="ARBA00009437"/>
    </source>
</evidence>
<dbReference type="InterPro" id="IPR036388">
    <property type="entry name" value="WH-like_DNA-bd_sf"/>
</dbReference>
<dbReference type="Proteomes" id="UP000542125">
    <property type="component" value="Unassembled WGS sequence"/>
</dbReference>
<dbReference type="InterPro" id="IPR036390">
    <property type="entry name" value="WH_DNA-bd_sf"/>
</dbReference>